<feature type="region of interest" description="Disordered" evidence="1">
    <location>
        <begin position="307"/>
        <end position="327"/>
    </location>
</feature>
<dbReference type="EMBL" id="FMWP01000116">
    <property type="protein sequence ID" value="SDA01411.1"/>
    <property type="molecule type" value="Genomic_DNA"/>
</dbReference>
<feature type="region of interest" description="Disordered" evidence="1">
    <location>
        <begin position="461"/>
        <end position="483"/>
    </location>
</feature>
<feature type="transmembrane region" description="Helical" evidence="2">
    <location>
        <begin position="396"/>
        <end position="421"/>
    </location>
</feature>
<keyword evidence="2" id="KW-0472">Membrane</keyword>
<feature type="transmembrane region" description="Helical" evidence="2">
    <location>
        <begin position="356"/>
        <end position="376"/>
    </location>
</feature>
<organism evidence="3 4">
    <name type="scientific">Microbotryum saponariae</name>
    <dbReference type="NCBI Taxonomy" id="289078"/>
    <lineage>
        <taxon>Eukaryota</taxon>
        <taxon>Fungi</taxon>
        <taxon>Dikarya</taxon>
        <taxon>Basidiomycota</taxon>
        <taxon>Pucciniomycotina</taxon>
        <taxon>Microbotryomycetes</taxon>
        <taxon>Microbotryales</taxon>
        <taxon>Microbotryaceae</taxon>
        <taxon>Microbotryum</taxon>
    </lineage>
</organism>
<reference evidence="4" key="1">
    <citation type="submission" date="2016-10" db="EMBL/GenBank/DDBJ databases">
        <authorList>
            <person name="Jeantristanb JTB J.-T."/>
            <person name="Ricardo R."/>
        </authorList>
    </citation>
    <scope>NUCLEOTIDE SEQUENCE [LARGE SCALE GENOMIC DNA]</scope>
</reference>
<accession>A0A2X0LLS1</accession>
<feature type="transmembrane region" description="Helical" evidence="2">
    <location>
        <begin position="181"/>
        <end position="203"/>
    </location>
</feature>
<feature type="transmembrane region" description="Helical" evidence="2">
    <location>
        <begin position="45"/>
        <end position="66"/>
    </location>
</feature>
<feature type="transmembrane region" description="Helical" evidence="2">
    <location>
        <begin position="253"/>
        <end position="280"/>
    </location>
</feature>
<dbReference type="Proteomes" id="UP000249723">
    <property type="component" value="Unassembled WGS sequence"/>
</dbReference>
<name>A0A2X0LLS1_9BASI</name>
<feature type="transmembrane region" description="Helical" evidence="2">
    <location>
        <begin position="106"/>
        <end position="125"/>
    </location>
</feature>
<evidence type="ECO:0000313" key="4">
    <source>
        <dbReference type="Proteomes" id="UP000249723"/>
    </source>
</evidence>
<protein>
    <submittedName>
        <fullName evidence="3">BZ3500_MvSof-1268-A1-R1_Chr10-1g02639 protein</fullName>
    </submittedName>
</protein>
<proteinExistence type="predicted"/>
<dbReference type="AlphaFoldDB" id="A0A2X0LLS1"/>
<evidence type="ECO:0000256" key="2">
    <source>
        <dbReference type="SAM" id="Phobius"/>
    </source>
</evidence>
<keyword evidence="2" id="KW-0812">Transmembrane</keyword>
<sequence length="570" mass="62160">MNPFQPGHNLTCCVPHCLLRLAAVALDTLENNAFPTAPPGFTVRLAVLLSFQGLVVICDLVYLWLLHHIQRTGSSRGVDSAGPGVWWVARWVDRPKGRIMVVNQRVMSTIFSVLAQVVWIAFNITNLKIFTGGTHSLSQSIVWRGISVLSLLGWFWVLTWGNITSYIIAADPKIDSRIINAVLIGLGGGQLAASIITAAFLIVRGNAFNRVLRSLQSDLRSKAAAYPNVPAGALAEVFTKVSIVKSTVTSYYYMFYILGIITAVVVSLALVFNFGGLMLARKIERQIVFNENNHTSYISARQASVQPHQGSTISDPGRGGGAGSQTAHDLIHSNEANPSSKERDALAGFRRAKNDILTMFGMVLCFAIIVMAPLLFNLIMYRTTNFADVSWAKTEVLFTCAPWVVTAVMLVAQVALIWIAVDFHSQGGRAMVHSNVAGSSATDPIDVVMLERGARNTLEFNPRANSTGARRATREDPRSQTGSGAIHGSKIFVDVDVEVDSPKYDFFFLIIITGAHKLQFFGLAGTARKRAKRGYKATTASNWVKVKPLRAKSAAQIKTRRAPNADSNGR</sequence>
<dbReference type="OrthoDB" id="2536408at2759"/>
<keyword evidence="2" id="KW-1133">Transmembrane helix</keyword>
<evidence type="ECO:0000313" key="3">
    <source>
        <dbReference type="EMBL" id="SDA01411.1"/>
    </source>
</evidence>
<keyword evidence="4" id="KW-1185">Reference proteome</keyword>
<evidence type="ECO:0000256" key="1">
    <source>
        <dbReference type="SAM" id="MobiDB-lite"/>
    </source>
</evidence>
<gene>
    <name evidence="3" type="ORF">BZ3500_MVSOF-1268-A1-R1_CHR10-1G02639</name>
</gene>
<feature type="transmembrane region" description="Helical" evidence="2">
    <location>
        <begin position="145"/>
        <end position="169"/>
    </location>
</feature>